<keyword evidence="5" id="KW-0418">Kinase</keyword>
<dbReference type="SMART" id="SM00220">
    <property type="entry name" value="S_TKc"/>
    <property type="match status" value="1"/>
</dbReference>
<dbReference type="FunCoup" id="F4RN65">
    <property type="interactions" value="205"/>
</dbReference>
<dbReference type="STRING" id="747676.F4RN65"/>
<evidence type="ECO:0000313" key="10">
    <source>
        <dbReference type="EMBL" id="EGG06245.1"/>
    </source>
</evidence>
<feature type="domain" description="Protein kinase" evidence="9">
    <location>
        <begin position="1"/>
        <end position="306"/>
    </location>
</feature>
<evidence type="ECO:0000256" key="8">
    <source>
        <dbReference type="ARBA" id="ARBA00048367"/>
    </source>
</evidence>
<sequence length="326" mass="37809">MHLQLSPFYFLSKQIIHQLSSGLSYLHQLGISHRDITPSNVVIDQIGTPIWIDFGTAWSPSINQDTEKDELEFELGTMPYRAPELLFGSRHYDPLKIDLWSFGVLISDFFCPLLEESDKKESSNVRANWRADNTTTTDRHEGLFSFDLNDEKFNEDQDESKEGNVLDWYTKPVVNRKVFEEDLDWKLPEIEGDRFDENENHLQRKSLFVGHLGDIGLVGSIFKVLGTPDASTWPESETLPDFSKLTFHTYSPQPLEDLLPYTKPRNGSHQKEEKDSKLIIDLISRLLVYQSTERLTIGQVLKHTWFDGLGSDYEGKSYKEWMELWK</sequence>
<organism evidence="11">
    <name type="scientific">Melampsora larici-populina (strain 98AG31 / pathotype 3-4-7)</name>
    <name type="common">Poplar leaf rust fungus</name>
    <dbReference type="NCBI Taxonomy" id="747676"/>
    <lineage>
        <taxon>Eukaryota</taxon>
        <taxon>Fungi</taxon>
        <taxon>Dikarya</taxon>
        <taxon>Basidiomycota</taxon>
        <taxon>Pucciniomycotina</taxon>
        <taxon>Pucciniomycetes</taxon>
        <taxon>Pucciniales</taxon>
        <taxon>Melampsoraceae</taxon>
        <taxon>Melampsora</taxon>
    </lineage>
</organism>
<dbReference type="HOGENOM" id="CLU_852793_0_0_1"/>
<dbReference type="GO" id="GO:0005524">
    <property type="term" value="F:ATP binding"/>
    <property type="evidence" value="ECO:0007669"/>
    <property type="project" value="UniProtKB-KW"/>
</dbReference>
<dbReference type="SUPFAM" id="SSF56112">
    <property type="entry name" value="Protein kinase-like (PK-like)"/>
    <property type="match status" value="1"/>
</dbReference>
<keyword evidence="3" id="KW-0808">Transferase</keyword>
<dbReference type="GO" id="GO:0005634">
    <property type="term" value="C:nucleus"/>
    <property type="evidence" value="ECO:0007669"/>
    <property type="project" value="TreeGrafter"/>
</dbReference>
<dbReference type="RefSeq" id="XP_007410483.1">
    <property type="nucleotide sequence ID" value="XM_007410421.1"/>
</dbReference>
<name>F4RN65_MELLP</name>
<dbReference type="AlphaFoldDB" id="F4RN65"/>
<dbReference type="GeneID" id="18934503"/>
<dbReference type="eggNOG" id="KOG0594">
    <property type="taxonomic scope" value="Eukaryota"/>
</dbReference>
<keyword evidence="4" id="KW-0547">Nucleotide-binding</keyword>
<dbReference type="InterPro" id="IPR050108">
    <property type="entry name" value="CDK"/>
</dbReference>
<dbReference type="PROSITE" id="PS50011">
    <property type="entry name" value="PROTEIN_KINASE_DOM"/>
    <property type="match status" value="1"/>
</dbReference>
<keyword evidence="11" id="KW-1185">Reference proteome</keyword>
<dbReference type="InterPro" id="IPR008266">
    <property type="entry name" value="Tyr_kinase_AS"/>
</dbReference>
<dbReference type="Gene3D" id="1.10.510.10">
    <property type="entry name" value="Transferase(Phosphotransferase) domain 1"/>
    <property type="match status" value="2"/>
</dbReference>
<evidence type="ECO:0000256" key="7">
    <source>
        <dbReference type="ARBA" id="ARBA00047811"/>
    </source>
</evidence>
<dbReference type="GO" id="GO:0004693">
    <property type="term" value="F:cyclin-dependent protein serine/threonine kinase activity"/>
    <property type="evidence" value="ECO:0007669"/>
    <property type="project" value="UniProtKB-EC"/>
</dbReference>
<dbReference type="EMBL" id="GL883109">
    <property type="protein sequence ID" value="EGG06245.1"/>
    <property type="molecule type" value="Genomic_DNA"/>
</dbReference>
<proteinExistence type="predicted"/>
<evidence type="ECO:0000259" key="9">
    <source>
        <dbReference type="PROSITE" id="PS50011"/>
    </source>
</evidence>
<reference evidence="11" key="1">
    <citation type="journal article" date="2011" name="Proc. Natl. Acad. Sci. U.S.A.">
        <title>Obligate biotrophy features unraveled by the genomic analysis of rust fungi.</title>
        <authorList>
            <person name="Duplessis S."/>
            <person name="Cuomo C.A."/>
            <person name="Lin Y.-C."/>
            <person name="Aerts A."/>
            <person name="Tisserant E."/>
            <person name="Veneault-Fourrey C."/>
            <person name="Joly D.L."/>
            <person name="Hacquard S."/>
            <person name="Amselem J."/>
            <person name="Cantarel B.L."/>
            <person name="Chiu R."/>
            <person name="Coutinho P.M."/>
            <person name="Feau N."/>
            <person name="Field M."/>
            <person name="Frey P."/>
            <person name="Gelhaye E."/>
            <person name="Goldberg J."/>
            <person name="Grabherr M.G."/>
            <person name="Kodira C.D."/>
            <person name="Kohler A."/>
            <person name="Kuees U."/>
            <person name="Lindquist E.A."/>
            <person name="Lucas S.M."/>
            <person name="Mago R."/>
            <person name="Mauceli E."/>
            <person name="Morin E."/>
            <person name="Murat C."/>
            <person name="Pangilinan J.L."/>
            <person name="Park R."/>
            <person name="Pearson M."/>
            <person name="Quesneville H."/>
            <person name="Rouhier N."/>
            <person name="Sakthikumar S."/>
            <person name="Salamov A.A."/>
            <person name="Schmutz J."/>
            <person name="Selles B."/>
            <person name="Shapiro H."/>
            <person name="Tanguay P."/>
            <person name="Tuskan G.A."/>
            <person name="Henrissat B."/>
            <person name="Van de Peer Y."/>
            <person name="Rouze P."/>
            <person name="Ellis J.G."/>
            <person name="Dodds P.N."/>
            <person name="Schein J.E."/>
            <person name="Zhong S."/>
            <person name="Hamelin R.C."/>
            <person name="Grigoriev I.V."/>
            <person name="Szabo L.J."/>
            <person name="Martin F."/>
        </authorList>
    </citation>
    <scope>NUCLEOTIDE SEQUENCE [LARGE SCALE GENOMIC DNA]</scope>
    <source>
        <strain evidence="11">98AG31 / pathotype 3-4-7</strain>
    </source>
</reference>
<dbReference type="PANTHER" id="PTHR24056">
    <property type="entry name" value="CELL DIVISION PROTEIN KINASE"/>
    <property type="match status" value="1"/>
</dbReference>
<keyword evidence="2" id="KW-0723">Serine/threonine-protein kinase</keyword>
<gene>
    <name evidence="10" type="ORF">MELLADRAFT_87401</name>
</gene>
<dbReference type="PROSITE" id="PS00109">
    <property type="entry name" value="PROTEIN_KINASE_TYR"/>
    <property type="match status" value="1"/>
</dbReference>
<dbReference type="KEGG" id="mlr:MELLADRAFT_87401"/>
<dbReference type="EC" id="2.7.11.22" evidence="1"/>
<evidence type="ECO:0000313" key="11">
    <source>
        <dbReference type="Proteomes" id="UP000001072"/>
    </source>
</evidence>
<dbReference type="InterPro" id="IPR000719">
    <property type="entry name" value="Prot_kinase_dom"/>
</dbReference>
<evidence type="ECO:0000256" key="4">
    <source>
        <dbReference type="ARBA" id="ARBA00022741"/>
    </source>
</evidence>
<dbReference type="VEuPathDB" id="FungiDB:MELLADRAFT_87401"/>
<dbReference type="InParanoid" id="F4RN65"/>
<accession>F4RN65</accession>
<dbReference type="InterPro" id="IPR011009">
    <property type="entry name" value="Kinase-like_dom_sf"/>
</dbReference>
<dbReference type="PANTHER" id="PTHR24056:SF171">
    <property type="entry name" value="CYCLIN-DEPENDENT KINASE 20"/>
    <property type="match status" value="1"/>
</dbReference>
<evidence type="ECO:0000256" key="6">
    <source>
        <dbReference type="ARBA" id="ARBA00022840"/>
    </source>
</evidence>
<protein>
    <recommendedName>
        <fullName evidence="1">cyclin-dependent kinase</fullName>
        <ecNumber evidence="1">2.7.11.22</ecNumber>
    </recommendedName>
</protein>
<evidence type="ECO:0000256" key="2">
    <source>
        <dbReference type="ARBA" id="ARBA00022527"/>
    </source>
</evidence>
<dbReference type="OrthoDB" id="413582at2759"/>
<dbReference type="eggNOG" id="KOG0659">
    <property type="taxonomic scope" value="Eukaryota"/>
</dbReference>
<dbReference type="Pfam" id="PF00069">
    <property type="entry name" value="Pkinase"/>
    <property type="match status" value="1"/>
</dbReference>
<keyword evidence="6" id="KW-0067">ATP-binding</keyword>
<comment type="catalytic activity">
    <reaction evidence="7">
        <text>L-threonyl-[protein] + ATP = O-phospho-L-threonyl-[protein] + ADP + H(+)</text>
        <dbReference type="Rhea" id="RHEA:46608"/>
        <dbReference type="Rhea" id="RHEA-COMP:11060"/>
        <dbReference type="Rhea" id="RHEA-COMP:11605"/>
        <dbReference type="ChEBI" id="CHEBI:15378"/>
        <dbReference type="ChEBI" id="CHEBI:30013"/>
        <dbReference type="ChEBI" id="CHEBI:30616"/>
        <dbReference type="ChEBI" id="CHEBI:61977"/>
        <dbReference type="ChEBI" id="CHEBI:456216"/>
        <dbReference type="EC" id="2.7.11.22"/>
    </reaction>
</comment>
<comment type="catalytic activity">
    <reaction evidence="8">
        <text>L-seryl-[protein] + ATP = O-phospho-L-seryl-[protein] + ADP + H(+)</text>
        <dbReference type="Rhea" id="RHEA:17989"/>
        <dbReference type="Rhea" id="RHEA-COMP:9863"/>
        <dbReference type="Rhea" id="RHEA-COMP:11604"/>
        <dbReference type="ChEBI" id="CHEBI:15378"/>
        <dbReference type="ChEBI" id="CHEBI:29999"/>
        <dbReference type="ChEBI" id="CHEBI:30616"/>
        <dbReference type="ChEBI" id="CHEBI:83421"/>
        <dbReference type="ChEBI" id="CHEBI:456216"/>
        <dbReference type="EC" id="2.7.11.22"/>
    </reaction>
</comment>
<evidence type="ECO:0000256" key="1">
    <source>
        <dbReference type="ARBA" id="ARBA00012425"/>
    </source>
</evidence>
<evidence type="ECO:0000256" key="3">
    <source>
        <dbReference type="ARBA" id="ARBA00022679"/>
    </source>
</evidence>
<dbReference type="Proteomes" id="UP000001072">
    <property type="component" value="Unassembled WGS sequence"/>
</dbReference>
<evidence type="ECO:0000256" key="5">
    <source>
        <dbReference type="ARBA" id="ARBA00022777"/>
    </source>
</evidence>